<keyword evidence="2" id="KW-1185">Reference proteome</keyword>
<sequence length="67" mass="8142">MKYRKISLPKELEIRDKNSDNKLQSNIYWFACSYYSPFMPMIDLTFAFDELKKLLKNGLQRKIYKNL</sequence>
<evidence type="ECO:0000313" key="2">
    <source>
        <dbReference type="Proteomes" id="UP000228740"/>
    </source>
</evidence>
<gene>
    <name evidence="1" type="ORF">CLV73_1368</name>
</gene>
<evidence type="ECO:0000313" key="1">
    <source>
        <dbReference type="EMBL" id="PJJ67359.1"/>
    </source>
</evidence>
<accession>A0A2M9C942</accession>
<organism evidence="1 2">
    <name type="scientific">Chryseobacterium geocarposphaerae</name>
    <dbReference type="NCBI Taxonomy" id="1416776"/>
    <lineage>
        <taxon>Bacteria</taxon>
        <taxon>Pseudomonadati</taxon>
        <taxon>Bacteroidota</taxon>
        <taxon>Flavobacteriia</taxon>
        <taxon>Flavobacteriales</taxon>
        <taxon>Weeksellaceae</taxon>
        <taxon>Chryseobacterium group</taxon>
        <taxon>Chryseobacterium</taxon>
    </lineage>
</organism>
<protein>
    <submittedName>
        <fullName evidence="1">Uncharacterized protein</fullName>
    </submittedName>
</protein>
<reference evidence="1 2" key="1">
    <citation type="submission" date="2017-11" db="EMBL/GenBank/DDBJ databases">
        <title>Genomic Encyclopedia of Archaeal and Bacterial Type Strains, Phase II (KMG-II): From Individual Species to Whole Genera.</title>
        <authorList>
            <person name="Goeker M."/>
        </authorList>
    </citation>
    <scope>NUCLEOTIDE SEQUENCE [LARGE SCALE GENOMIC DNA]</scope>
    <source>
        <strain evidence="1 2">DSM 27617</strain>
    </source>
</reference>
<comment type="caution">
    <text evidence="1">The sequence shown here is derived from an EMBL/GenBank/DDBJ whole genome shotgun (WGS) entry which is preliminary data.</text>
</comment>
<dbReference type="RefSeq" id="WP_100376073.1">
    <property type="nucleotide sequence ID" value="NZ_PGFD01000001.1"/>
</dbReference>
<proteinExistence type="predicted"/>
<dbReference type="OrthoDB" id="1273943at2"/>
<name>A0A2M9C942_9FLAO</name>
<dbReference type="Proteomes" id="UP000228740">
    <property type="component" value="Unassembled WGS sequence"/>
</dbReference>
<dbReference type="EMBL" id="PGFD01000001">
    <property type="protein sequence ID" value="PJJ67359.1"/>
    <property type="molecule type" value="Genomic_DNA"/>
</dbReference>
<dbReference type="AlphaFoldDB" id="A0A2M9C942"/>